<dbReference type="Gene3D" id="3.80.10.10">
    <property type="entry name" value="Ribonuclease Inhibitor"/>
    <property type="match status" value="4"/>
</dbReference>
<evidence type="ECO:0000313" key="11">
    <source>
        <dbReference type="Proteomes" id="UP000824890"/>
    </source>
</evidence>
<keyword evidence="2" id="KW-0433">Leucine-rich repeat</keyword>
<dbReference type="Gene3D" id="3.30.890.10">
    <property type="entry name" value="Methyl-cpg-binding Protein 2, Chain A"/>
    <property type="match status" value="1"/>
</dbReference>
<feature type="compositionally biased region" description="Basic and acidic residues" evidence="8">
    <location>
        <begin position="109"/>
        <end position="122"/>
    </location>
</feature>
<dbReference type="PANTHER" id="PTHR48004">
    <property type="entry name" value="OS01G0149700 PROTEIN"/>
    <property type="match status" value="1"/>
</dbReference>
<comment type="subcellular location">
    <subcellularLocation>
        <location evidence="1">Nucleus</location>
    </subcellularLocation>
</comment>
<organism evidence="10 11">
    <name type="scientific">Brassica napus</name>
    <name type="common">Rape</name>
    <dbReference type="NCBI Taxonomy" id="3708"/>
    <lineage>
        <taxon>Eukaryota</taxon>
        <taxon>Viridiplantae</taxon>
        <taxon>Streptophyta</taxon>
        <taxon>Embryophyta</taxon>
        <taxon>Tracheophyta</taxon>
        <taxon>Spermatophyta</taxon>
        <taxon>Magnoliopsida</taxon>
        <taxon>eudicotyledons</taxon>
        <taxon>Gunneridae</taxon>
        <taxon>Pentapetalae</taxon>
        <taxon>rosids</taxon>
        <taxon>malvids</taxon>
        <taxon>Brassicales</taxon>
        <taxon>Brassicaceae</taxon>
        <taxon>Brassiceae</taxon>
        <taxon>Brassica</taxon>
    </lineage>
</organism>
<sequence>MIHSPRAGDGTLRSSAKQRPNQEGSGCPTVNPSPDNSAHQSESKSRKRSAPLDNWLPDGWRVEDKVRTSGAKAGSVDKYYYEPVTGRRFRSRTEVLYYLEHGTSKKGSKKADFNPDHLEGQGRNKSSRKAKEQPPRPLNFDFENAPEKLSWSMANSGDEAWSPFLGEDKVQDSVRRDWCAAFTVVTTKNPSIGELENDEPNKCKETFPLTTTHHFSWIIATHKRLEDIHHTFSSSLCSHFLQNTRNMKLFLLISFSALMSLEAFGNSHESDKQALFKFKSQVSEEKQVLLSSWNNSFPLCKWTGVTCGRKRKKVTGLDLGGFQLGGVISPFIGNLSFLISLDFSDNSFRGTIPQELGNLFRLQYLNMSLNILGGEIPASLFNCSRLLDLSLYSNHLGQALPSELGSLRKLINLDLGTNNLKGNLPVSLGNLTSIREIYFDENNLEGEVPVVIGRLTQLLIFVLHSNHFSGMFPPAIYNLSSLTFLDMFDNGFSGNLRPDFGNLLPNLREWSIGNNSFTGTIPSTLANISTLQFLGMEYNSLTGSIPLSFAKIRYLQTLALNDNSLGSFSAGDLEFLVALTNCTQLQSLDVSFNRLGGDLPASIVNLSMSLNKLALVENSISGSIPHDIGNLIHLQVLVLSENLLKGPIPVSFGKLSGLVVLSVHTNRMSGDIPHSLGNITRLEKLYLYNNSFEGNIPPNLGKCSYLLYLHIENNKLTGIIPQEIMQIPTLVSLRMSNNSLTGSLPEDVGRLGHLGKLYFAHNKLSGKLPETLGKCLSLEKLCLQGNSFDGIIPDISGLVGIKEVDFSSNNLSGRIPEYLTNFSLLEYLNLSFNNFKGNVPTDGKFQNATIVSVFGNQNLCGGILELRLQPCFMQPAENSRKKLVIGLQFLFVESPANRLGMSEVVKELISIKERFFKDKRGARTLALPPLTQAFITSLGEE</sequence>
<dbReference type="SMART" id="SM00391">
    <property type="entry name" value="MBD"/>
    <property type="match status" value="1"/>
</dbReference>
<dbReference type="InterPro" id="IPR001611">
    <property type="entry name" value="Leu-rich_rpt"/>
</dbReference>
<proteinExistence type="predicted"/>
<keyword evidence="6" id="KW-0804">Transcription</keyword>
<feature type="region of interest" description="Disordered" evidence="8">
    <location>
        <begin position="1"/>
        <end position="77"/>
    </location>
</feature>
<dbReference type="InterPro" id="IPR001739">
    <property type="entry name" value="Methyl_CpG_DNA-bd"/>
</dbReference>
<evidence type="ECO:0000313" key="10">
    <source>
        <dbReference type="EMBL" id="KAH0931951.1"/>
    </source>
</evidence>
<dbReference type="InterPro" id="IPR032675">
    <property type="entry name" value="LRR_dom_sf"/>
</dbReference>
<dbReference type="InterPro" id="IPR013210">
    <property type="entry name" value="LRR_N_plant-typ"/>
</dbReference>
<dbReference type="InterPro" id="IPR052941">
    <property type="entry name" value="StomDev_PlantInt_Reg"/>
</dbReference>
<dbReference type="Pfam" id="PF00560">
    <property type="entry name" value="LRR_1"/>
    <property type="match status" value="10"/>
</dbReference>
<feature type="domain" description="MBD" evidence="9">
    <location>
        <begin position="46"/>
        <end position="118"/>
    </location>
</feature>
<dbReference type="EMBL" id="JAGKQM010000003">
    <property type="protein sequence ID" value="KAH0931951.1"/>
    <property type="molecule type" value="Genomic_DNA"/>
</dbReference>
<dbReference type="SUPFAM" id="SSF52058">
    <property type="entry name" value="L domain-like"/>
    <property type="match status" value="2"/>
</dbReference>
<evidence type="ECO:0000256" key="5">
    <source>
        <dbReference type="ARBA" id="ARBA00023125"/>
    </source>
</evidence>
<evidence type="ECO:0000256" key="4">
    <source>
        <dbReference type="ARBA" id="ARBA00023015"/>
    </source>
</evidence>
<keyword evidence="3" id="KW-0677">Repeat</keyword>
<keyword evidence="5" id="KW-0238">DNA-binding</keyword>
<dbReference type="InterPro" id="IPR016177">
    <property type="entry name" value="DNA-bd_dom_sf"/>
</dbReference>
<evidence type="ECO:0000259" key="9">
    <source>
        <dbReference type="PROSITE" id="PS50982"/>
    </source>
</evidence>
<dbReference type="PROSITE" id="PS50982">
    <property type="entry name" value="MBD"/>
    <property type="match status" value="1"/>
</dbReference>
<keyword evidence="11" id="KW-1185">Reference proteome</keyword>
<evidence type="ECO:0000256" key="7">
    <source>
        <dbReference type="ARBA" id="ARBA00023242"/>
    </source>
</evidence>
<keyword evidence="7" id="KW-0539">Nucleus</keyword>
<protein>
    <recommendedName>
        <fullName evidence="9">MBD domain-containing protein</fullName>
    </recommendedName>
</protein>
<evidence type="ECO:0000256" key="6">
    <source>
        <dbReference type="ARBA" id="ARBA00023163"/>
    </source>
</evidence>
<comment type="caution">
    <text evidence="10">The sequence shown here is derived from an EMBL/GenBank/DDBJ whole genome shotgun (WGS) entry which is preliminary data.</text>
</comment>
<feature type="non-terminal residue" evidence="10">
    <location>
        <position position="941"/>
    </location>
</feature>
<evidence type="ECO:0000256" key="2">
    <source>
        <dbReference type="ARBA" id="ARBA00022614"/>
    </source>
</evidence>
<dbReference type="Pfam" id="PF01429">
    <property type="entry name" value="MBD"/>
    <property type="match status" value="1"/>
</dbReference>
<evidence type="ECO:0000256" key="1">
    <source>
        <dbReference type="ARBA" id="ARBA00004123"/>
    </source>
</evidence>
<evidence type="ECO:0000256" key="3">
    <source>
        <dbReference type="ARBA" id="ARBA00022737"/>
    </source>
</evidence>
<dbReference type="PANTHER" id="PTHR48004:SF111">
    <property type="entry name" value="NON-SPECIFIC SERINE_THREONINE PROTEIN KINASE"/>
    <property type="match status" value="1"/>
</dbReference>
<name>A0ABQ8DRF6_BRANA</name>
<feature type="compositionally biased region" description="Polar residues" evidence="8">
    <location>
        <begin position="12"/>
        <end position="40"/>
    </location>
</feature>
<reference evidence="10 11" key="1">
    <citation type="submission" date="2021-05" db="EMBL/GenBank/DDBJ databases">
        <title>Genome Assembly of Synthetic Allotetraploid Brassica napus Reveals Homoeologous Exchanges between Subgenomes.</title>
        <authorList>
            <person name="Davis J.T."/>
        </authorList>
    </citation>
    <scope>NUCLEOTIDE SEQUENCE [LARGE SCALE GENOMIC DNA]</scope>
    <source>
        <strain evidence="11">cv. Da-Ae</strain>
        <tissue evidence="10">Seedling</tissue>
    </source>
</reference>
<gene>
    <name evidence="10" type="ORF">HID58_009068</name>
</gene>
<dbReference type="SUPFAM" id="SSF54171">
    <property type="entry name" value="DNA-binding domain"/>
    <property type="match status" value="1"/>
</dbReference>
<feature type="region of interest" description="Disordered" evidence="8">
    <location>
        <begin position="105"/>
        <end position="142"/>
    </location>
</feature>
<evidence type="ECO:0000256" key="8">
    <source>
        <dbReference type="SAM" id="MobiDB-lite"/>
    </source>
</evidence>
<accession>A0ABQ8DRF6</accession>
<dbReference type="Proteomes" id="UP000824890">
    <property type="component" value="Unassembled WGS sequence"/>
</dbReference>
<dbReference type="CDD" id="cd01396">
    <property type="entry name" value="MeCP2_MBD"/>
    <property type="match status" value="1"/>
</dbReference>
<keyword evidence="4" id="KW-0805">Transcription regulation</keyword>
<dbReference type="Pfam" id="PF08263">
    <property type="entry name" value="LRRNT_2"/>
    <property type="match status" value="1"/>
</dbReference>